<dbReference type="Proteomes" id="UP001652661">
    <property type="component" value="Chromosome 2L"/>
</dbReference>
<sequence length="334" mass="37660">MGKKSERVRDFFRCRRNSKAPPKEEEDTADKKDEAKGDQDDTNKKDMEIMPPPLGEGQISTYFHVGACAKECLLRGFKLGSWQLSCTSMTNKGIQLSTFGEAYPKINDVFGGVEVFKEIGNFHFSHSWFTTHEFLSELGLRFASAYGIFNTTIGTKDEVTLKSKLKCGFELNPIKVDLVVPIYKEPLVMGYVVAAPVDSCLFGYRTVYNLEEKGFDMHAFCLGYYNGQSEVGLKLENFKNLRGSIFQRIGENWAVALKANLYSAENVKQLSVGAQYNFQNGTLLKVRLRDDSRIGFVFQKNVNNHVEVMYHFGFDLADPKGGAHRFGASLDFQC</sequence>
<dbReference type="Gene3D" id="2.40.160.10">
    <property type="entry name" value="Porin"/>
    <property type="match status" value="1"/>
</dbReference>
<evidence type="ECO:0000313" key="8">
    <source>
        <dbReference type="RefSeq" id="XP_017025435.1"/>
    </source>
</evidence>
<feature type="compositionally biased region" description="Basic and acidic residues" evidence="6">
    <location>
        <begin position="1"/>
        <end position="13"/>
    </location>
</feature>
<keyword evidence="7" id="KW-1185">Reference proteome</keyword>
<evidence type="ECO:0000313" key="7">
    <source>
        <dbReference type="Proteomes" id="UP001652661"/>
    </source>
</evidence>
<dbReference type="CDD" id="cd07306">
    <property type="entry name" value="Porin3_VDAC"/>
    <property type="match status" value="1"/>
</dbReference>
<keyword evidence="3" id="KW-0472">Membrane</keyword>
<keyword evidence="5" id="KW-0813">Transport</keyword>
<keyword evidence="5" id="KW-0406">Ion transport</keyword>
<evidence type="ECO:0000256" key="3">
    <source>
        <dbReference type="ARBA" id="ARBA00022452"/>
    </source>
</evidence>
<dbReference type="RefSeq" id="XP_017025435.1">
    <property type="nucleotide sequence ID" value="XM_017169946.3"/>
</dbReference>
<gene>
    <name evidence="8" type="primary">LOC108076906</name>
</gene>
<dbReference type="GO" id="GO:0005741">
    <property type="term" value="C:mitochondrial outer membrane"/>
    <property type="evidence" value="ECO:0007669"/>
    <property type="project" value="UniProtKB-SubCell"/>
</dbReference>
<comment type="subcellular location">
    <subcellularLocation>
        <location evidence="1">Mitochondrion outer membrane</location>
    </subcellularLocation>
</comment>
<evidence type="ECO:0000256" key="6">
    <source>
        <dbReference type="SAM" id="MobiDB-lite"/>
    </source>
</evidence>
<comment type="similarity">
    <text evidence="2">Belongs to the eukaryotic mitochondrial porin family.</text>
</comment>
<evidence type="ECO:0000256" key="4">
    <source>
        <dbReference type="ARBA" id="ARBA00022787"/>
    </source>
</evidence>
<evidence type="ECO:0000256" key="5">
    <source>
        <dbReference type="ARBA" id="ARBA00023114"/>
    </source>
</evidence>
<dbReference type="GO" id="GO:0046930">
    <property type="term" value="C:pore complex"/>
    <property type="evidence" value="ECO:0007669"/>
    <property type="project" value="UniProtKB-KW"/>
</dbReference>
<dbReference type="PANTHER" id="PTHR11743:SF70">
    <property type="entry name" value="GH26960P-RELATED"/>
    <property type="match status" value="1"/>
</dbReference>
<dbReference type="InterPro" id="IPR001925">
    <property type="entry name" value="Porin_Euk"/>
</dbReference>
<feature type="compositionally biased region" description="Basic and acidic residues" evidence="6">
    <location>
        <begin position="29"/>
        <end position="48"/>
    </location>
</feature>
<dbReference type="InterPro" id="IPR027246">
    <property type="entry name" value="Porin_Euk/Tom40"/>
</dbReference>
<dbReference type="OrthoDB" id="7827681at2759"/>
<name>A0A6P4IB78_DROKI</name>
<proteinExistence type="inferred from homology"/>
<feature type="region of interest" description="Disordered" evidence="6">
    <location>
        <begin position="1"/>
        <end position="53"/>
    </location>
</feature>
<evidence type="ECO:0000256" key="1">
    <source>
        <dbReference type="ARBA" id="ARBA00004294"/>
    </source>
</evidence>
<dbReference type="AlphaFoldDB" id="A0A6P4IB78"/>
<keyword evidence="5" id="KW-0626">Porin</keyword>
<dbReference type="Pfam" id="PF01459">
    <property type="entry name" value="Porin_3"/>
    <property type="match status" value="1"/>
</dbReference>
<dbReference type="PANTHER" id="PTHR11743">
    <property type="entry name" value="VOLTAGE-DEPENDENT ANION-SELECTIVE CHANNEL"/>
    <property type="match status" value="1"/>
</dbReference>
<dbReference type="GO" id="GO:0008308">
    <property type="term" value="F:voltage-gated monoatomic anion channel activity"/>
    <property type="evidence" value="ECO:0007669"/>
    <property type="project" value="InterPro"/>
</dbReference>
<protein>
    <submittedName>
        <fullName evidence="8">Voltage-dependent anion-selective channel-like isoform X1</fullName>
    </submittedName>
</protein>
<keyword evidence="3" id="KW-0812">Transmembrane</keyword>
<dbReference type="GeneID" id="108076906"/>
<accession>A0A6P4IB78</accession>
<keyword evidence="3" id="KW-1134">Transmembrane beta strand</keyword>
<reference evidence="8" key="2">
    <citation type="submission" date="2025-08" db="UniProtKB">
        <authorList>
            <consortium name="RefSeq"/>
        </authorList>
    </citation>
    <scope>IDENTIFICATION</scope>
    <source>
        <strain evidence="8">14028-0561.14</strain>
        <tissue evidence="8">Whole fly</tissue>
    </source>
</reference>
<keyword evidence="4" id="KW-0496">Mitochondrion</keyword>
<evidence type="ECO:0000256" key="2">
    <source>
        <dbReference type="ARBA" id="ARBA00007780"/>
    </source>
</evidence>
<organism evidence="7 8">
    <name type="scientific">Drosophila kikkawai</name>
    <name type="common">Fruit fly</name>
    <dbReference type="NCBI Taxonomy" id="30033"/>
    <lineage>
        <taxon>Eukaryota</taxon>
        <taxon>Metazoa</taxon>
        <taxon>Ecdysozoa</taxon>
        <taxon>Arthropoda</taxon>
        <taxon>Hexapoda</taxon>
        <taxon>Insecta</taxon>
        <taxon>Pterygota</taxon>
        <taxon>Neoptera</taxon>
        <taxon>Endopterygota</taxon>
        <taxon>Diptera</taxon>
        <taxon>Brachycera</taxon>
        <taxon>Muscomorpha</taxon>
        <taxon>Ephydroidea</taxon>
        <taxon>Drosophilidae</taxon>
        <taxon>Drosophila</taxon>
        <taxon>Sophophora</taxon>
    </lineage>
</organism>
<reference evidence="7" key="1">
    <citation type="submission" date="2025-05" db="UniProtKB">
        <authorList>
            <consortium name="RefSeq"/>
        </authorList>
    </citation>
    <scope>NUCLEOTIDE SEQUENCE [LARGE SCALE GENOMIC DNA]</scope>
    <source>
        <strain evidence="7">14028-0561.14</strain>
    </source>
</reference>
<keyword evidence="4" id="KW-1000">Mitochondrion outer membrane</keyword>
<dbReference type="InterPro" id="IPR023614">
    <property type="entry name" value="Porin_dom_sf"/>
</dbReference>
<dbReference type="GO" id="GO:0015288">
    <property type="term" value="F:porin activity"/>
    <property type="evidence" value="ECO:0007669"/>
    <property type="project" value="UniProtKB-KW"/>
</dbReference>